<evidence type="ECO:0000256" key="1">
    <source>
        <dbReference type="SAM" id="MobiDB-lite"/>
    </source>
</evidence>
<dbReference type="InterPro" id="IPR036388">
    <property type="entry name" value="WH-like_DNA-bd_sf"/>
</dbReference>
<gene>
    <name evidence="2" type="ORF">AVDCRST_MAG58-1948</name>
</gene>
<feature type="region of interest" description="Disordered" evidence="1">
    <location>
        <begin position="126"/>
        <end position="150"/>
    </location>
</feature>
<protein>
    <recommendedName>
        <fullName evidence="3">DUF433 domain-containing protein</fullName>
    </recommendedName>
</protein>
<organism evidence="2">
    <name type="scientific">uncultured Rubrobacteraceae bacterium</name>
    <dbReference type="NCBI Taxonomy" id="349277"/>
    <lineage>
        <taxon>Bacteria</taxon>
        <taxon>Bacillati</taxon>
        <taxon>Actinomycetota</taxon>
        <taxon>Rubrobacteria</taxon>
        <taxon>Rubrobacterales</taxon>
        <taxon>Rubrobacteraceae</taxon>
        <taxon>environmental samples</taxon>
    </lineage>
</organism>
<reference evidence="2" key="1">
    <citation type="submission" date="2020-02" db="EMBL/GenBank/DDBJ databases">
        <authorList>
            <person name="Meier V. D."/>
        </authorList>
    </citation>
    <scope>NUCLEOTIDE SEQUENCE</scope>
    <source>
        <strain evidence="2">AVDCRST_MAG58</strain>
    </source>
</reference>
<evidence type="ECO:0008006" key="3">
    <source>
        <dbReference type="Google" id="ProtNLM"/>
    </source>
</evidence>
<dbReference type="SUPFAM" id="SSF47598">
    <property type="entry name" value="Ribbon-helix-helix"/>
    <property type="match status" value="1"/>
</dbReference>
<dbReference type="Gene3D" id="1.10.10.10">
    <property type="entry name" value="Winged helix-like DNA-binding domain superfamily/Winged helix DNA-binding domain"/>
    <property type="match status" value="1"/>
</dbReference>
<proteinExistence type="predicted"/>
<sequence>MARERDKSAVQQAARVEIDRELVERVRRHAAEQGRSEHGLIEEMLEESIRVRRLPGIAFRGGPTGRRAWVLGTPFDVYEMMELYRGKGRERLIEEHRVSEERLDLALAYYKAYPDEIDRRIAASARTPAEWHRLSPSVIPAPPPEENKPG</sequence>
<dbReference type="AlphaFoldDB" id="A0A6J4QXZ2"/>
<dbReference type="InterPro" id="IPR010985">
    <property type="entry name" value="Ribbon_hlx_hlx"/>
</dbReference>
<name>A0A6J4QXZ2_9ACTN</name>
<evidence type="ECO:0000313" key="2">
    <source>
        <dbReference type="EMBL" id="CAA9458455.1"/>
    </source>
</evidence>
<dbReference type="GO" id="GO:0006355">
    <property type="term" value="P:regulation of DNA-templated transcription"/>
    <property type="evidence" value="ECO:0007669"/>
    <property type="project" value="InterPro"/>
</dbReference>
<accession>A0A6J4QXZ2</accession>
<dbReference type="EMBL" id="CADCVF010000042">
    <property type="protein sequence ID" value="CAA9458455.1"/>
    <property type="molecule type" value="Genomic_DNA"/>
</dbReference>